<comment type="caution">
    <text evidence="5">The sequence shown here is derived from an EMBL/GenBank/DDBJ whole genome shotgun (WGS) entry which is preliminary data.</text>
</comment>
<evidence type="ECO:0000259" key="4">
    <source>
        <dbReference type="PROSITE" id="PS50853"/>
    </source>
</evidence>
<feature type="domain" description="Fibronectin type-III" evidence="4">
    <location>
        <begin position="929"/>
        <end position="1020"/>
    </location>
</feature>
<dbReference type="EMBL" id="JAUSSU010000003">
    <property type="protein sequence ID" value="MDQ0111966.1"/>
    <property type="molecule type" value="Genomic_DNA"/>
</dbReference>
<keyword evidence="3" id="KW-0175">Coiled coil</keyword>
<name>A0ABT9TX84_PAEHA</name>
<dbReference type="InterPro" id="IPR003961">
    <property type="entry name" value="FN3_dom"/>
</dbReference>
<dbReference type="Pfam" id="PF05345">
    <property type="entry name" value="He_PIG"/>
    <property type="match status" value="2"/>
</dbReference>
<dbReference type="Pfam" id="PF13385">
    <property type="entry name" value="Laminin_G_3"/>
    <property type="match status" value="2"/>
</dbReference>
<feature type="coiled-coil region" evidence="3">
    <location>
        <begin position="2321"/>
        <end position="2348"/>
    </location>
</feature>
<sequence length="2587" mass="281615">MYSRITDTLKEIWKTSGRVLVALLIAALLLQTVGPVPGTPVLAAEEPNANGYLDKIIFGNYESESAHNFKGDFTSVITGFLGEPARVSNPKVPAAGQGGDLTFTMKVDPSLRNYLTVKFSGEESSSGYTSMVNINGELFGFFASGDYEPINKGWTLPNRFYYNTIMLPLESTAGKETVEITIQSWGNNSSSSRGYYNAYTHTQAYINVDGEKQGYKFKADQNPDTMLPPDLTDEEKQAKIDGYTQSNINLFNSLTAKVDAGAGGKMSIIRYQDELKFYASALKYSWSPVKTPEEKKAALQRIFKTIDNHVKDYYGNTRLLLRGGHQGDWGGYYGALGEAMYIVENLIKDNSIYGEAAFNAYLDEPFVTGTLEGEFSLAGVDWNGGELTRREAWERVLKANFDFARTRLSYIYNQVLYTYEGAWEAHEGLRLIGSEFFEGKERSHQILLESLGIRPFLGEEVLVGPSGEQLDLYHSLFYHDAQAQFTDDFVHIVGKGLAKSKLDAEGNVVRRLPYGKHYTGLTEAGLTRENGYVANYGEAANYVLNYYYKTLNHAGDEVINDEILKAALKSIHARGFTRHSSLDGDGKRVMRAEQVTDERNSGLTGFPAYGARMGTGMGMQYASLEMSMAQNEQRYSGPEWDKYWQYAKEAVGFVQQQLADRQFLHVDDFGGRGTNSSPNYLLSETYKYVTADRANYSRFGDKVMTGAVLPQTDLDSYKPEEIAALGVNPDDYERFAWADIDNLYVSVKDGDFRMFGALYYRNRGTTSSGRLHVLSDNYDRMVQIATNNRFRYEDYYIRPDNIDWDFQSDRSGNWAGVPQGLTGEVAPASYQPGVGAVNRDNMEVDNPYSGYPELQTSRYGKYFMVFNTTRDEYGNKQTFEVELPTDFSGSLVLDLVSGTNIPVVNGKVTVAPKTAMVLKLNSDFELAQKPLHVDFVQALSGNGYAGVSWKTTSGGQTYTVKRSETEDGAYETIASGVTGNYYKDTAVQNGNVYYYKVAAVNENGSGWDSWRAEADLTASASDDAQWRSDALTGTTGSASIDGSSVVISGVNGTGLGQGDDYNIYNRDINDSLHFVNRVAAGSSTISAKIEGASGEVSGIMMRDRLTADKARYIYFGADENGNLVLQSRTRVSFIQWSGETASPKIVKIQGYTAAEYPYVKLMRGHDSQTVYAFVSKDGTAWTYVAKMLTLLPFAYYTGVVASDSAQFGNVTVTETPQGALSPFVAKVDDQATLYWNKPKQASWFNLYRTTDAAAGETDPELKPGTAEPVDGSPWSLVLSGTRATSYQETNFRSGGVYYKILPIHADGSAQPFYSASVSADPIEVVMQNAESLPASVYTKASFYRFHQELDRIKAEMLKPDADKVMLINEIYDARNLLVPYTTSLYSFEGNASNAFGSPGGTVTGTPAYSAGKIGQAIDLSGTESYVTLPRTHNLSTADQITVATWVNWNGNSQWQRLFDFGNNSNQYMFLTPKTGTNTMRFAIKNGTEQFVETSQLPAGQWVHVAVTLGNGTAKLYVNGELKAQNNKLTIKPGDFKPGSNYIGKSQFADPLFSGKIDEFRIYTSVLSADEIKAIYTKTSAWFDNSLLTLLLDEAAAAVADHYTDESYEAMQAAAENAKTVTASAVATQEDVDTASADLLEALRGLQYVAGLPVLDPIGSKSVLAGERLTITVNATNATEIVYGATGLPTGATFNADTRTFDWTPSKEQGGVYTVTFTVKSGELSSSRTVKITVIGLPVLDPDTSVELTAKQALTYKVPASDPTSEPLVYSAENVPAGAALNAATGVFSWTPSQADYGSHPITFTVSNGRFAVSQTVIFTVKLNVLPSADYTKGSHYLYLKEVGRIEADMAKPDADKAQLAAQLDQAEKSLVPVPLSLYAFEGNADNSFGSSASGGAVFGTPVYTEGKTGQAISLDGTDDYVQLPSTHTLAGNNEITLAAWVYWKGGNQWQRIFDFGNNTNQYLFLTPRSGNNTLRFAIKNGSGEQMVQTSQLAVNQWVHVAVTLGENTAKLYVNGELKATNSSVTIKPSDFKPSVNYIGKSQWPDPLLNGLIDEFRVYNYVLSTDEIKAAINNTAKVWIDKTLILMLLEETAAINAEHFTAESIAALQAEVSAAQAAYDNAGAAQVEIDAAAANLLKALEGLELKITASLDPSAPNGLNGWYTTPVTVTLSAYGNVQTSVDGGSSWSAYDAPVIVGREGQNQMLYRPVTVTESVYPKSVDVKIDLTAPQVAVIGETSYTIDQTVNITCSAVDIVSGVTYSPCDATLVDVKAYTLEPGVHKVTAEADDAAGHRGSAEHSYSVVATFDSLSALTGTFAAETGAAGAQQVVASLQQKLAAAEAKAAEKKGAEARKLLQAYITEVNKQSAKVFTAEQAAVLVRWAQWLHDVTPLAGGAPGKPVLSDNNGHDTSLKDGSYTVTMNLWWGNNGTEFKLYENGKLISTQKLTDNSPQAQTVKTDITGKANGTYTYTCELINVFGTTKCDPLVVTVTDAAPGKPVLSHNDWDGDGSYDVTMNMWWGTNGSEYRLYENGVLIDTKPMTEATPNAQEALTNISGRAPGVYEYRAVLINAAGETSSETITITVKQQEG</sequence>
<organism evidence="5 6">
    <name type="scientific">Paenibacillus harenae</name>
    <dbReference type="NCBI Taxonomy" id="306543"/>
    <lineage>
        <taxon>Bacteria</taxon>
        <taxon>Bacillati</taxon>
        <taxon>Bacillota</taxon>
        <taxon>Bacilli</taxon>
        <taxon>Bacillales</taxon>
        <taxon>Paenibacillaceae</taxon>
        <taxon>Paenibacillus</taxon>
    </lineage>
</organism>
<evidence type="ECO:0000256" key="1">
    <source>
        <dbReference type="ARBA" id="ARBA00022729"/>
    </source>
</evidence>
<keyword evidence="1" id="KW-0732">Signal</keyword>
<dbReference type="Gene3D" id="2.60.40.10">
    <property type="entry name" value="Immunoglobulins"/>
    <property type="match status" value="5"/>
</dbReference>
<evidence type="ECO:0000256" key="3">
    <source>
        <dbReference type="SAM" id="Coils"/>
    </source>
</evidence>
<keyword evidence="2" id="KW-1015">Disulfide bond</keyword>
<reference evidence="5 6" key="1">
    <citation type="submission" date="2023-07" db="EMBL/GenBank/DDBJ databases">
        <title>Sorghum-associated microbial communities from plants grown in Nebraska, USA.</title>
        <authorList>
            <person name="Schachtman D."/>
        </authorList>
    </citation>
    <scope>NUCLEOTIDE SEQUENCE [LARGE SCALE GENOMIC DNA]</scope>
    <source>
        <strain evidence="5 6">CC482</strain>
    </source>
</reference>
<keyword evidence="6" id="KW-1185">Reference proteome</keyword>
<dbReference type="PANTHER" id="PTHR42535">
    <property type="entry name" value="OOKINETE PROTEIN, PUTATIVE-RELATED"/>
    <property type="match status" value="1"/>
</dbReference>
<dbReference type="SUPFAM" id="SSF49899">
    <property type="entry name" value="Concanavalin A-like lectins/glucanases"/>
    <property type="match status" value="2"/>
</dbReference>
<dbReference type="InterPro" id="IPR006558">
    <property type="entry name" value="LamG-like"/>
</dbReference>
<dbReference type="Gene3D" id="1.20.1270.90">
    <property type="entry name" value="AF1782-like"/>
    <property type="match status" value="2"/>
</dbReference>
<dbReference type="SUPFAM" id="SSF49265">
    <property type="entry name" value="Fibronectin type III"/>
    <property type="match status" value="1"/>
</dbReference>
<protein>
    <recommendedName>
        <fullName evidence="4">Fibronectin type-III domain-containing protein</fullName>
    </recommendedName>
</protein>
<dbReference type="InterPro" id="IPR013320">
    <property type="entry name" value="ConA-like_dom_sf"/>
</dbReference>
<accession>A0ABT9TX84</accession>
<evidence type="ECO:0000313" key="5">
    <source>
        <dbReference type="EMBL" id="MDQ0111966.1"/>
    </source>
</evidence>
<dbReference type="InterPro" id="IPR013783">
    <property type="entry name" value="Ig-like_fold"/>
</dbReference>
<evidence type="ECO:0000256" key="2">
    <source>
        <dbReference type="ARBA" id="ARBA00023157"/>
    </source>
</evidence>
<dbReference type="InterPro" id="IPR036116">
    <property type="entry name" value="FN3_sf"/>
</dbReference>
<gene>
    <name evidence="5" type="ORF">J2T15_001401</name>
</gene>
<evidence type="ECO:0000313" key="6">
    <source>
        <dbReference type="Proteomes" id="UP001229346"/>
    </source>
</evidence>
<dbReference type="Proteomes" id="UP001229346">
    <property type="component" value="Unassembled WGS sequence"/>
</dbReference>
<dbReference type="Gene3D" id="2.60.120.200">
    <property type="match status" value="2"/>
</dbReference>
<proteinExistence type="predicted"/>
<dbReference type="SUPFAM" id="SSF49313">
    <property type="entry name" value="Cadherin-like"/>
    <property type="match status" value="2"/>
</dbReference>
<dbReference type="SUPFAM" id="SSF81296">
    <property type="entry name" value="E set domains"/>
    <property type="match status" value="2"/>
</dbReference>
<dbReference type="PANTHER" id="PTHR42535:SF2">
    <property type="entry name" value="CHROMOSOME UNDETERMINED SCAFFOLD_146, WHOLE GENOME SHOTGUN SEQUENCE"/>
    <property type="match status" value="1"/>
</dbReference>
<dbReference type="PROSITE" id="PS50853">
    <property type="entry name" value="FN3"/>
    <property type="match status" value="1"/>
</dbReference>
<dbReference type="InterPro" id="IPR014756">
    <property type="entry name" value="Ig_E-set"/>
</dbReference>
<dbReference type="InterPro" id="IPR015919">
    <property type="entry name" value="Cadherin-like_sf"/>
</dbReference>
<dbReference type="SMART" id="SM00560">
    <property type="entry name" value="LamGL"/>
    <property type="match status" value="2"/>
</dbReference>